<keyword evidence="2" id="KW-1185">Reference proteome</keyword>
<dbReference type="InterPro" id="IPR036273">
    <property type="entry name" value="CRAL/TRIO_N_dom_sf"/>
</dbReference>
<evidence type="ECO:0000313" key="2">
    <source>
        <dbReference type="Proteomes" id="UP000499080"/>
    </source>
</evidence>
<sequence>MSSKPPEKENLPFLMDYVPEFFQRKCEEELNETPERKQAALQELRSMLQKNQTTSGIDFLDDFLVQYLRRHKYKTKPAMKMVENSVDIYRNHNYLIQSIPDKYFLLRSSTKWWRVLPKRCPNGCTILLIQVGKSVSIVSVLCLI</sequence>
<protein>
    <recommendedName>
        <fullName evidence="3">CRAL/TRIO N-terminal domain-containing protein</fullName>
    </recommendedName>
</protein>
<dbReference type="AlphaFoldDB" id="A0A4Y1ZPK2"/>
<dbReference type="Proteomes" id="UP000499080">
    <property type="component" value="Unassembled WGS sequence"/>
</dbReference>
<gene>
    <name evidence="1" type="ORF">AVEN_114129_1</name>
</gene>
<organism evidence="1 2">
    <name type="scientific">Araneus ventricosus</name>
    <name type="common">Orbweaver spider</name>
    <name type="synonym">Epeira ventricosa</name>
    <dbReference type="NCBI Taxonomy" id="182803"/>
    <lineage>
        <taxon>Eukaryota</taxon>
        <taxon>Metazoa</taxon>
        <taxon>Ecdysozoa</taxon>
        <taxon>Arthropoda</taxon>
        <taxon>Chelicerata</taxon>
        <taxon>Arachnida</taxon>
        <taxon>Araneae</taxon>
        <taxon>Araneomorphae</taxon>
        <taxon>Entelegynae</taxon>
        <taxon>Araneoidea</taxon>
        <taxon>Araneidae</taxon>
        <taxon>Araneus</taxon>
    </lineage>
</organism>
<proteinExistence type="predicted"/>
<dbReference type="SUPFAM" id="SSF46938">
    <property type="entry name" value="CRAL/TRIO N-terminal domain"/>
    <property type="match status" value="1"/>
</dbReference>
<name>A0A4Y1ZPK2_ARAVE</name>
<reference evidence="1 2" key="1">
    <citation type="journal article" date="2019" name="Sci. Rep.">
        <title>Orb-weaving spider Araneus ventricosus genome elucidates the spidroin gene catalogue.</title>
        <authorList>
            <person name="Kono N."/>
            <person name="Nakamura H."/>
            <person name="Ohtoshi R."/>
            <person name="Moran D.A.P."/>
            <person name="Shinohara A."/>
            <person name="Yoshida Y."/>
            <person name="Fujiwara M."/>
            <person name="Mori M."/>
            <person name="Tomita M."/>
            <person name="Arakawa K."/>
        </authorList>
    </citation>
    <scope>NUCLEOTIDE SEQUENCE [LARGE SCALE GENOMIC DNA]</scope>
</reference>
<evidence type="ECO:0000313" key="1">
    <source>
        <dbReference type="EMBL" id="GBL60950.1"/>
    </source>
</evidence>
<dbReference type="EMBL" id="BGPR01076409">
    <property type="protein sequence ID" value="GBL60950.1"/>
    <property type="molecule type" value="Genomic_DNA"/>
</dbReference>
<comment type="caution">
    <text evidence="1">The sequence shown here is derived from an EMBL/GenBank/DDBJ whole genome shotgun (WGS) entry which is preliminary data.</text>
</comment>
<dbReference type="Gene3D" id="1.10.8.20">
    <property type="entry name" value="N-terminal domain of phosphatidylinositol transfer protein sec14p"/>
    <property type="match status" value="1"/>
</dbReference>
<evidence type="ECO:0008006" key="3">
    <source>
        <dbReference type="Google" id="ProtNLM"/>
    </source>
</evidence>
<accession>A0A4Y1ZPK2</accession>
<dbReference type="OrthoDB" id="6431874at2759"/>